<reference evidence="1" key="1">
    <citation type="submission" date="2020-05" db="EMBL/GenBank/DDBJ databases">
        <authorList>
            <person name="Chiriac C."/>
            <person name="Salcher M."/>
            <person name="Ghai R."/>
            <person name="Kavagutti S V."/>
        </authorList>
    </citation>
    <scope>NUCLEOTIDE SEQUENCE</scope>
</reference>
<gene>
    <name evidence="1" type="ORF">UFOPK3564_03638</name>
</gene>
<dbReference type="AlphaFoldDB" id="A0A6J7KIM7"/>
<proteinExistence type="predicted"/>
<dbReference type="EMBL" id="CAFBMK010000373">
    <property type="protein sequence ID" value="CAB4953754.1"/>
    <property type="molecule type" value="Genomic_DNA"/>
</dbReference>
<organism evidence="1">
    <name type="scientific">freshwater metagenome</name>
    <dbReference type="NCBI Taxonomy" id="449393"/>
    <lineage>
        <taxon>unclassified sequences</taxon>
        <taxon>metagenomes</taxon>
        <taxon>ecological metagenomes</taxon>
    </lineage>
</organism>
<accession>A0A6J7KIM7</accession>
<evidence type="ECO:0000313" key="1">
    <source>
        <dbReference type="EMBL" id="CAB4953754.1"/>
    </source>
</evidence>
<name>A0A6J7KIM7_9ZZZZ</name>
<sequence>MTFGISIGIGWPSIAASASMPPTPQPRTPRPLTIVVCESVPTSVSG</sequence>
<protein>
    <submittedName>
        <fullName evidence="1">Unannotated protein</fullName>
    </submittedName>
</protein>